<feature type="transmembrane region" description="Helical" evidence="2">
    <location>
        <begin position="16"/>
        <end position="33"/>
    </location>
</feature>
<evidence type="ECO:0000256" key="1">
    <source>
        <dbReference type="ARBA" id="ARBA00006528"/>
    </source>
</evidence>
<feature type="transmembrane region" description="Helical" evidence="2">
    <location>
        <begin position="141"/>
        <end position="163"/>
    </location>
</feature>
<keyword evidence="2" id="KW-0812">Transmembrane</keyword>
<keyword evidence="2" id="KW-0472">Membrane</keyword>
<protein>
    <recommendedName>
        <fullName evidence="4">Sodium/bile acid cotransporter 7</fullName>
    </recommendedName>
</protein>
<dbReference type="EMBL" id="JARGDH010000002">
    <property type="protein sequence ID" value="KAL0274923.1"/>
    <property type="molecule type" value="Genomic_DNA"/>
</dbReference>
<dbReference type="PANTHER" id="PTHR18640">
    <property type="entry name" value="SOLUTE CARRIER FAMILY 10 MEMBER 7"/>
    <property type="match status" value="1"/>
</dbReference>
<gene>
    <name evidence="3" type="ORF">PYX00_002942</name>
</gene>
<sequence>MNNRIYLSDAIKQNSFTIGILFMILLAEIAPWIGAQGGPLYPEITVKYLAVALIFFISGLTLEGSEFTEALRCFRLHVFIQTFSFFITPIIIQVFLFLFVKPFGLNSWILKGIVTVGCMPPPVSSAVVLTKAVGGNEAAAIFNSAVGTFLGIVLTPILLLTHVGLASTLPVISILVQIIQTVILPIMIGQLTRLTVNRNFLSRIPFSLAGQLALLFIIYTSFCDLFSQNDFTIDAHHIILTIFLVAVIQVILIFVSFKVSTFLSKKKRVYTVEDVIAITFCSTHKSLTLGMPLLRTLYSGYSHLSQISLPLLVYHPIQLILGGFLVPYGQKLIKKTR</sequence>
<feature type="transmembrane region" description="Helical" evidence="2">
    <location>
        <begin position="74"/>
        <end position="96"/>
    </location>
</feature>
<feature type="transmembrane region" description="Helical" evidence="2">
    <location>
        <begin position="169"/>
        <end position="188"/>
    </location>
</feature>
<dbReference type="AlphaFoldDB" id="A0AAW2HZQ8"/>
<reference evidence="3" key="1">
    <citation type="journal article" date="2024" name="Gigascience">
        <title>Chromosome-level genome of the poultry shaft louse Menopon gallinae provides insight into the host-switching and adaptive evolution of parasitic lice.</title>
        <authorList>
            <person name="Xu Y."/>
            <person name="Ma L."/>
            <person name="Liu S."/>
            <person name="Liang Y."/>
            <person name="Liu Q."/>
            <person name="He Z."/>
            <person name="Tian L."/>
            <person name="Duan Y."/>
            <person name="Cai W."/>
            <person name="Li H."/>
            <person name="Song F."/>
        </authorList>
    </citation>
    <scope>NUCLEOTIDE SEQUENCE</scope>
    <source>
        <strain evidence="3">Cailab_2023a</strain>
    </source>
</reference>
<dbReference type="Gene3D" id="1.20.1530.20">
    <property type="match status" value="1"/>
</dbReference>
<comment type="caution">
    <text evidence="3">The sequence shown here is derived from an EMBL/GenBank/DDBJ whole genome shotgun (WGS) entry which is preliminary data.</text>
</comment>
<feature type="transmembrane region" description="Helical" evidence="2">
    <location>
        <begin position="238"/>
        <end position="257"/>
    </location>
</feature>
<feature type="transmembrane region" description="Helical" evidence="2">
    <location>
        <begin position="269"/>
        <end position="287"/>
    </location>
</feature>
<feature type="transmembrane region" description="Helical" evidence="2">
    <location>
        <begin position="108"/>
        <end position="129"/>
    </location>
</feature>
<feature type="transmembrane region" description="Helical" evidence="2">
    <location>
        <begin position="45"/>
        <end position="62"/>
    </location>
</feature>
<evidence type="ECO:0008006" key="4">
    <source>
        <dbReference type="Google" id="ProtNLM"/>
    </source>
</evidence>
<dbReference type="Pfam" id="PF13593">
    <property type="entry name" value="SBF_like"/>
    <property type="match status" value="1"/>
</dbReference>
<dbReference type="GO" id="GO:0005886">
    <property type="term" value="C:plasma membrane"/>
    <property type="evidence" value="ECO:0007669"/>
    <property type="project" value="TreeGrafter"/>
</dbReference>
<name>A0AAW2HZQ8_9NEOP</name>
<evidence type="ECO:0000256" key="2">
    <source>
        <dbReference type="SAM" id="Phobius"/>
    </source>
</evidence>
<comment type="similarity">
    <text evidence="1">Belongs to the bile acid:sodium symporter (BASS) (TC 2.A.28) family.</text>
</comment>
<feature type="transmembrane region" description="Helical" evidence="2">
    <location>
        <begin position="307"/>
        <end position="328"/>
    </location>
</feature>
<dbReference type="InterPro" id="IPR016833">
    <property type="entry name" value="Put_Na-Bile_cotransptr"/>
</dbReference>
<proteinExistence type="inferred from homology"/>
<organism evidence="3">
    <name type="scientific">Menopon gallinae</name>
    <name type="common">poultry shaft louse</name>
    <dbReference type="NCBI Taxonomy" id="328185"/>
    <lineage>
        <taxon>Eukaryota</taxon>
        <taxon>Metazoa</taxon>
        <taxon>Ecdysozoa</taxon>
        <taxon>Arthropoda</taxon>
        <taxon>Hexapoda</taxon>
        <taxon>Insecta</taxon>
        <taxon>Pterygota</taxon>
        <taxon>Neoptera</taxon>
        <taxon>Paraneoptera</taxon>
        <taxon>Psocodea</taxon>
        <taxon>Troctomorpha</taxon>
        <taxon>Phthiraptera</taxon>
        <taxon>Amblycera</taxon>
        <taxon>Menoponidae</taxon>
        <taxon>Menopon</taxon>
    </lineage>
</organism>
<dbReference type="PANTHER" id="PTHR18640:SF5">
    <property type="entry name" value="SODIUM_BILE ACID COTRANSPORTER 7"/>
    <property type="match status" value="1"/>
</dbReference>
<keyword evidence="2" id="KW-1133">Transmembrane helix</keyword>
<accession>A0AAW2HZQ8</accession>
<dbReference type="InterPro" id="IPR038770">
    <property type="entry name" value="Na+/solute_symporter_sf"/>
</dbReference>
<evidence type="ECO:0000313" key="3">
    <source>
        <dbReference type="EMBL" id="KAL0274923.1"/>
    </source>
</evidence>
<feature type="transmembrane region" description="Helical" evidence="2">
    <location>
        <begin position="200"/>
        <end position="218"/>
    </location>
</feature>